<protein>
    <submittedName>
        <fullName evidence="2">Uncharacterized protein</fullName>
    </submittedName>
</protein>
<keyword evidence="1" id="KW-1133">Transmembrane helix</keyword>
<dbReference type="EMBL" id="CP144700">
    <property type="protein sequence ID" value="WVZ22743.1"/>
    <property type="molecule type" value="Genomic_DNA"/>
</dbReference>
<dbReference type="AlphaFoldDB" id="A0AAQ3SAV4"/>
<keyword evidence="3" id="KW-1185">Reference proteome</keyword>
<name>A0AAQ3SAV4_VIGMU</name>
<accession>A0AAQ3SAV4</accession>
<reference evidence="2 3" key="1">
    <citation type="journal article" date="2023" name="Life. Sci Alliance">
        <title>Evolutionary insights into 3D genome organization and epigenetic landscape of Vigna mungo.</title>
        <authorList>
            <person name="Junaid A."/>
            <person name="Singh B."/>
            <person name="Bhatia S."/>
        </authorList>
    </citation>
    <scope>NUCLEOTIDE SEQUENCE [LARGE SCALE GENOMIC DNA]</scope>
    <source>
        <strain evidence="2">Urdbean</strain>
    </source>
</reference>
<gene>
    <name evidence="2" type="ORF">V8G54_001287</name>
</gene>
<keyword evidence="1" id="KW-0472">Membrane</keyword>
<sequence>MNQQCSRLTFLSIFFDHDMPCQLLLGTPSSWGSPCLQGNNQHDHSLHSLPRTPSIHRNCRGQKHHFLHMPLLLQTVDLVRTAHFWKRPDNSEIIMLPLVWSTMIIFLSIYRALFIESSTVRLYIYLVTFMPIWKCIMVVEQITRT</sequence>
<dbReference type="Proteomes" id="UP001374535">
    <property type="component" value="Chromosome 1"/>
</dbReference>
<evidence type="ECO:0000313" key="2">
    <source>
        <dbReference type="EMBL" id="WVZ22743.1"/>
    </source>
</evidence>
<evidence type="ECO:0000256" key="1">
    <source>
        <dbReference type="SAM" id="Phobius"/>
    </source>
</evidence>
<keyword evidence="1" id="KW-0812">Transmembrane</keyword>
<feature type="transmembrane region" description="Helical" evidence="1">
    <location>
        <begin position="93"/>
        <end position="114"/>
    </location>
</feature>
<evidence type="ECO:0000313" key="3">
    <source>
        <dbReference type="Proteomes" id="UP001374535"/>
    </source>
</evidence>
<organism evidence="2 3">
    <name type="scientific">Vigna mungo</name>
    <name type="common">Black gram</name>
    <name type="synonym">Phaseolus mungo</name>
    <dbReference type="NCBI Taxonomy" id="3915"/>
    <lineage>
        <taxon>Eukaryota</taxon>
        <taxon>Viridiplantae</taxon>
        <taxon>Streptophyta</taxon>
        <taxon>Embryophyta</taxon>
        <taxon>Tracheophyta</taxon>
        <taxon>Spermatophyta</taxon>
        <taxon>Magnoliopsida</taxon>
        <taxon>eudicotyledons</taxon>
        <taxon>Gunneridae</taxon>
        <taxon>Pentapetalae</taxon>
        <taxon>rosids</taxon>
        <taxon>fabids</taxon>
        <taxon>Fabales</taxon>
        <taxon>Fabaceae</taxon>
        <taxon>Papilionoideae</taxon>
        <taxon>50 kb inversion clade</taxon>
        <taxon>NPAAA clade</taxon>
        <taxon>indigoferoid/millettioid clade</taxon>
        <taxon>Phaseoleae</taxon>
        <taxon>Vigna</taxon>
    </lineage>
</organism>
<proteinExistence type="predicted"/>
<feature type="transmembrane region" description="Helical" evidence="1">
    <location>
        <begin position="120"/>
        <end position="139"/>
    </location>
</feature>